<dbReference type="EMBL" id="GBRH01259241">
    <property type="protein sequence ID" value="JAD38654.1"/>
    <property type="molecule type" value="Transcribed_RNA"/>
</dbReference>
<accession>A0A0A8ZGZ9</accession>
<reference evidence="1" key="1">
    <citation type="submission" date="2014-09" db="EMBL/GenBank/DDBJ databases">
        <authorList>
            <person name="Magalhaes I.L.F."/>
            <person name="Oliveira U."/>
            <person name="Santos F.R."/>
            <person name="Vidigal T.H.D.A."/>
            <person name="Brescovit A.D."/>
            <person name="Santos A.J."/>
        </authorList>
    </citation>
    <scope>NUCLEOTIDE SEQUENCE</scope>
    <source>
        <tissue evidence="1">Shoot tissue taken approximately 20 cm above the soil surface</tissue>
    </source>
</reference>
<protein>
    <submittedName>
        <fullName evidence="1">Uncharacterized protein</fullName>
    </submittedName>
</protein>
<reference evidence="1" key="2">
    <citation type="journal article" date="2015" name="Data Brief">
        <title>Shoot transcriptome of the giant reed, Arundo donax.</title>
        <authorList>
            <person name="Barrero R.A."/>
            <person name="Guerrero F.D."/>
            <person name="Moolhuijzen P."/>
            <person name="Goolsby J.A."/>
            <person name="Tidwell J."/>
            <person name="Bellgard S.E."/>
            <person name="Bellgard M.I."/>
        </authorList>
    </citation>
    <scope>NUCLEOTIDE SEQUENCE</scope>
    <source>
        <tissue evidence="1">Shoot tissue taken approximately 20 cm above the soil surface</tissue>
    </source>
</reference>
<organism evidence="1">
    <name type="scientific">Arundo donax</name>
    <name type="common">Giant reed</name>
    <name type="synonym">Donax arundinaceus</name>
    <dbReference type="NCBI Taxonomy" id="35708"/>
    <lineage>
        <taxon>Eukaryota</taxon>
        <taxon>Viridiplantae</taxon>
        <taxon>Streptophyta</taxon>
        <taxon>Embryophyta</taxon>
        <taxon>Tracheophyta</taxon>
        <taxon>Spermatophyta</taxon>
        <taxon>Magnoliopsida</taxon>
        <taxon>Liliopsida</taxon>
        <taxon>Poales</taxon>
        <taxon>Poaceae</taxon>
        <taxon>PACMAD clade</taxon>
        <taxon>Arundinoideae</taxon>
        <taxon>Arundineae</taxon>
        <taxon>Arundo</taxon>
    </lineage>
</organism>
<proteinExistence type="predicted"/>
<name>A0A0A8ZGZ9_ARUDO</name>
<dbReference type="AlphaFoldDB" id="A0A0A8ZGZ9"/>
<sequence length="38" mass="4580">MSKFPRHMSASSWIRMSHPFHHYTIYISYLNTNSLIPK</sequence>
<evidence type="ECO:0000313" key="1">
    <source>
        <dbReference type="EMBL" id="JAD38654.1"/>
    </source>
</evidence>